<evidence type="ECO:0000313" key="2">
    <source>
        <dbReference type="EMBL" id="MBB3859806.1"/>
    </source>
</evidence>
<feature type="region of interest" description="Disordered" evidence="1">
    <location>
        <begin position="50"/>
        <end position="78"/>
    </location>
</feature>
<feature type="compositionally biased region" description="Basic and acidic residues" evidence="1">
    <location>
        <begin position="1"/>
        <end position="11"/>
    </location>
</feature>
<dbReference type="AlphaFoldDB" id="A0A7W5ZTS1"/>
<name>A0A7W5ZTS1_9SPHN</name>
<dbReference type="RefSeq" id="WP_183612087.1">
    <property type="nucleotide sequence ID" value="NZ_JACICY010000002.1"/>
</dbReference>
<protein>
    <submittedName>
        <fullName evidence="2">Uncharacterized small protein (DUF1192 family)</fullName>
    </submittedName>
</protein>
<organism evidence="2 3">
    <name type="scientific">Novosphingobium hassiacum</name>
    <dbReference type="NCBI Taxonomy" id="173676"/>
    <lineage>
        <taxon>Bacteria</taxon>
        <taxon>Pseudomonadati</taxon>
        <taxon>Pseudomonadota</taxon>
        <taxon>Alphaproteobacteria</taxon>
        <taxon>Sphingomonadales</taxon>
        <taxon>Sphingomonadaceae</taxon>
        <taxon>Novosphingobium</taxon>
    </lineage>
</organism>
<comment type="caution">
    <text evidence="2">The sequence shown here is derived from an EMBL/GenBank/DDBJ whole genome shotgun (WGS) entry which is preliminary data.</text>
</comment>
<proteinExistence type="predicted"/>
<gene>
    <name evidence="2" type="ORF">GGQ88_001067</name>
</gene>
<dbReference type="Pfam" id="PF06698">
    <property type="entry name" value="DUF1192"/>
    <property type="match status" value="1"/>
</dbReference>
<feature type="region of interest" description="Disordered" evidence="1">
    <location>
        <begin position="1"/>
        <end position="20"/>
    </location>
</feature>
<dbReference type="Proteomes" id="UP000562395">
    <property type="component" value="Unassembled WGS sequence"/>
</dbReference>
<evidence type="ECO:0000256" key="1">
    <source>
        <dbReference type="SAM" id="MobiDB-lite"/>
    </source>
</evidence>
<dbReference type="EMBL" id="JACICY010000002">
    <property type="protein sequence ID" value="MBB3859806.1"/>
    <property type="molecule type" value="Genomic_DNA"/>
</dbReference>
<accession>A0A7W5ZTS1</accession>
<dbReference type="InterPro" id="IPR009579">
    <property type="entry name" value="DUF1192"/>
</dbReference>
<reference evidence="2 3" key="1">
    <citation type="submission" date="2020-08" db="EMBL/GenBank/DDBJ databases">
        <title>Genomic Encyclopedia of Type Strains, Phase IV (KMG-IV): sequencing the most valuable type-strain genomes for metagenomic binning, comparative biology and taxonomic classification.</title>
        <authorList>
            <person name="Goeker M."/>
        </authorList>
    </citation>
    <scope>NUCLEOTIDE SEQUENCE [LARGE SCALE GENOMIC DNA]</scope>
    <source>
        <strain evidence="2 3">DSM 14552</strain>
    </source>
</reference>
<keyword evidence="3" id="KW-1185">Reference proteome</keyword>
<sequence>MDLDERPRPKGDLASQLATEALDPYSHAELNERIQLLEQEIMRTVAHRDKASAHRVAADALFSKPPAPSGPAPTGSDS</sequence>
<evidence type="ECO:0000313" key="3">
    <source>
        <dbReference type="Proteomes" id="UP000562395"/>
    </source>
</evidence>